<proteinExistence type="predicted"/>
<dbReference type="Pfam" id="PF17645">
    <property type="entry name" value="Amdase"/>
    <property type="match status" value="1"/>
</dbReference>
<dbReference type="Proteomes" id="UP000566813">
    <property type="component" value="Unassembled WGS sequence"/>
</dbReference>
<dbReference type="InterPro" id="IPR026286">
    <property type="entry name" value="MaiA/AMDase"/>
</dbReference>
<dbReference type="RefSeq" id="WP_185663554.1">
    <property type="nucleotide sequence ID" value="NZ_JACLAW010000004.1"/>
</dbReference>
<evidence type="ECO:0008006" key="3">
    <source>
        <dbReference type="Google" id="ProtNLM"/>
    </source>
</evidence>
<accession>A0A7X1FQV6</accession>
<name>A0A7X1FQV6_9SPHN</name>
<dbReference type="PANTHER" id="PTHR40267">
    <property type="entry name" value="BLR3294 PROTEIN"/>
    <property type="match status" value="1"/>
</dbReference>
<organism evidence="1 2">
    <name type="scientific">Novosphingobium flavum</name>
    <dbReference type="NCBI Taxonomy" id="1778672"/>
    <lineage>
        <taxon>Bacteria</taxon>
        <taxon>Pseudomonadati</taxon>
        <taxon>Pseudomonadota</taxon>
        <taxon>Alphaproteobacteria</taxon>
        <taxon>Sphingomonadales</taxon>
        <taxon>Sphingomonadaceae</taxon>
        <taxon>Novosphingobium</taxon>
    </lineage>
</organism>
<dbReference type="Gene3D" id="3.40.50.12500">
    <property type="match status" value="1"/>
</dbReference>
<protein>
    <recommendedName>
        <fullName evidence="3">Maleate isomerase</fullName>
    </recommendedName>
</protein>
<reference evidence="1 2" key="1">
    <citation type="submission" date="2020-08" db="EMBL/GenBank/DDBJ databases">
        <title>The genome sequence of type strain Novosphingobium flavum NBRC 111647.</title>
        <authorList>
            <person name="Liu Y."/>
        </authorList>
    </citation>
    <scope>NUCLEOTIDE SEQUENCE [LARGE SCALE GENOMIC DNA]</scope>
    <source>
        <strain evidence="1 2">NBRC 111647</strain>
    </source>
</reference>
<dbReference type="PANTHER" id="PTHR40267:SF1">
    <property type="entry name" value="BLR3294 PROTEIN"/>
    <property type="match status" value="1"/>
</dbReference>
<dbReference type="PIRSF" id="PIRSF015736">
    <property type="entry name" value="MI"/>
    <property type="match status" value="1"/>
</dbReference>
<comment type="caution">
    <text evidence="1">The sequence shown here is derived from an EMBL/GenBank/DDBJ whole genome shotgun (WGS) entry which is preliminary data.</text>
</comment>
<evidence type="ECO:0000313" key="2">
    <source>
        <dbReference type="Proteomes" id="UP000566813"/>
    </source>
</evidence>
<evidence type="ECO:0000313" key="1">
    <source>
        <dbReference type="EMBL" id="MBC2665301.1"/>
    </source>
</evidence>
<dbReference type="AlphaFoldDB" id="A0A7X1FQV6"/>
<dbReference type="InterPro" id="IPR053714">
    <property type="entry name" value="Iso_Racemase_Enz_sf"/>
</dbReference>
<gene>
    <name evidence="1" type="ORF">H7F51_07200</name>
</gene>
<dbReference type="EMBL" id="JACLAW010000004">
    <property type="protein sequence ID" value="MBC2665301.1"/>
    <property type="molecule type" value="Genomic_DNA"/>
</dbReference>
<keyword evidence="2" id="KW-1185">Reference proteome</keyword>
<sequence>MIRQRIGMIVPSLNTIAEDDLRHFLPADVGFHVHRVRLSKTGSRVTQQDLIDAAGAAPGEATMLADARLDAIAFNCTGASITGGVEGARQLAEAMAAATGGTPATTTALAVVAALRAVGASRLVHVCPFAPEFSEDEARFLTDSGFGIAASRGLGFTDARVAAEMTPDEICATAIPLDTPEADAVFLACANVRATEAAAALEQKLGKPVVASNQAVVWHLLRLLGRDDRVAGAGSLFERGLAGEMIAA</sequence>